<dbReference type="Proteomes" id="UP000292235">
    <property type="component" value="Chromosome"/>
</dbReference>
<dbReference type="AlphaFoldDB" id="A0A4P6Q4G2"/>
<dbReference type="InterPro" id="IPR041698">
    <property type="entry name" value="Methyltransf_25"/>
</dbReference>
<keyword evidence="3" id="KW-1185">Reference proteome</keyword>
<reference evidence="2 3" key="1">
    <citation type="submission" date="2019-02" db="EMBL/GenBank/DDBJ databases">
        <authorList>
            <person name="Khodamoradi S."/>
            <person name="Hahnke R.L."/>
            <person name="Kaempfer P."/>
            <person name="Schumann P."/>
            <person name="Rohde M."/>
            <person name="Steinert M."/>
            <person name="Luzhetskyy A."/>
            <person name="Wink J."/>
            <person name="Ruckert C."/>
        </authorList>
    </citation>
    <scope>NUCLEOTIDE SEQUENCE [LARGE SCALE GENOMIC DNA]</scope>
    <source>
        <strain evidence="2 3">M2</strain>
    </source>
</reference>
<dbReference type="Pfam" id="PF13649">
    <property type="entry name" value="Methyltransf_25"/>
    <property type="match status" value="1"/>
</dbReference>
<dbReference type="SUPFAM" id="SSF53335">
    <property type="entry name" value="S-adenosyl-L-methionine-dependent methyltransferases"/>
    <property type="match status" value="1"/>
</dbReference>
<accession>A0A4P6Q4G2</accession>
<gene>
    <name evidence="2" type="ORF">EKD16_09630</name>
</gene>
<proteinExistence type="predicted"/>
<dbReference type="InterPro" id="IPR050508">
    <property type="entry name" value="Methyltransf_Superfamily"/>
</dbReference>
<dbReference type="CDD" id="cd02440">
    <property type="entry name" value="AdoMet_MTases"/>
    <property type="match status" value="1"/>
</dbReference>
<dbReference type="KEGG" id="strr:EKD16_09630"/>
<dbReference type="PANTHER" id="PTHR42912">
    <property type="entry name" value="METHYLTRANSFERASE"/>
    <property type="match status" value="1"/>
</dbReference>
<evidence type="ECO:0000259" key="1">
    <source>
        <dbReference type="Pfam" id="PF13649"/>
    </source>
</evidence>
<feature type="domain" description="Methyltransferase" evidence="1">
    <location>
        <begin position="55"/>
        <end position="150"/>
    </location>
</feature>
<dbReference type="InterPro" id="IPR029063">
    <property type="entry name" value="SAM-dependent_MTases_sf"/>
</dbReference>
<evidence type="ECO:0000313" key="2">
    <source>
        <dbReference type="EMBL" id="QBI53714.1"/>
    </source>
</evidence>
<dbReference type="PANTHER" id="PTHR42912:SF93">
    <property type="entry name" value="N6-ADENOSINE-METHYLTRANSFERASE TMT1A"/>
    <property type="match status" value="1"/>
</dbReference>
<dbReference type="Gene3D" id="3.40.50.150">
    <property type="entry name" value="Vaccinia Virus protein VP39"/>
    <property type="match status" value="1"/>
</dbReference>
<dbReference type="RefSeq" id="WP_131098029.1">
    <property type="nucleotide sequence ID" value="NZ_CP036455.1"/>
</dbReference>
<protein>
    <recommendedName>
        <fullName evidence="1">Methyltransferase domain-containing protein</fullName>
    </recommendedName>
</protein>
<name>A0A4P6Q4G2_9ACTN</name>
<dbReference type="OrthoDB" id="4571118at2"/>
<dbReference type="EMBL" id="CP036455">
    <property type="protein sequence ID" value="QBI53714.1"/>
    <property type="molecule type" value="Genomic_DNA"/>
</dbReference>
<sequence length="203" mass="21667">MARRLWSGTPVGADPFALPRGPLGRAAGRVLALSNRRQNAEVAEELAPRPFHCGLEVGCGPGVLVELLAARPEPVTLVGVDPSAEMVAMAGRRNAAAVRTGRLRLHRGSAAATGEPDAAFDLVVSVNTVGLWPSLDDGLAELHRVLRPGGRAVLSWHLRPTRFALTPVECAQLIAALRWRFGTAQRRDLYCSVLFEAAKEANG</sequence>
<dbReference type="GO" id="GO:0008168">
    <property type="term" value="F:methyltransferase activity"/>
    <property type="evidence" value="ECO:0007669"/>
    <property type="project" value="TreeGrafter"/>
</dbReference>
<evidence type="ECO:0000313" key="3">
    <source>
        <dbReference type="Proteomes" id="UP000292235"/>
    </source>
</evidence>
<organism evidence="2 3">
    <name type="scientific">Streptomonospora litoralis</name>
    <dbReference type="NCBI Taxonomy" id="2498135"/>
    <lineage>
        <taxon>Bacteria</taxon>
        <taxon>Bacillati</taxon>
        <taxon>Actinomycetota</taxon>
        <taxon>Actinomycetes</taxon>
        <taxon>Streptosporangiales</taxon>
        <taxon>Nocardiopsidaceae</taxon>
        <taxon>Streptomonospora</taxon>
    </lineage>
</organism>